<dbReference type="InParanoid" id="C7ZPA2"/>
<accession>C7ZPA2</accession>
<organism evidence="2 3">
    <name type="scientific">Fusarium vanettenii (strain ATCC MYA-4622 / CBS 123669 / FGSC 9596 / NRRL 45880 / 77-13-4)</name>
    <name type="common">Fusarium solani subsp. pisi</name>
    <dbReference type="NCBI Taxonomy" id="660122"/>
    <lineage>
        <taxon>Eukaryota</taxon>
        <taxon>Fungi</taxon>
        <taxon>Dikarya</taxon>
        <taxon>Ascomycota</taxon>
        <taxon>Pezizomycotina</taxon>
        <taxon>Sordariomycetes</taxon>
        <taxon>Hypocreomycetidae</taxon>
        <taxon>Hypocreales</taxon>
        <taxon>Nectriaceae</taxon>
        <taxon>Fusarium</taxon>
        <taxon>Fusarium solani species complex</taxon>
        <taxon>Fusarium vanettenii</taxon>
    </lineage>
</organism>
<dbReference type="Proteomes" id="UP000005206">
    <property type="component" value="Chromosome 10"/>
</dbReference>
<evidence type="ECO:0000313" key="3">
    <source>
        <dbReference type="Proteomes" id="UP000005206"/>
    </source>
</evidence>
<gene>
    <name evidence="2" type="ORF">NECHADRAFT_85648</name>
</gene>
<evidence type="ECO:0000313" key="2">
    <source>
        <dbReference type="EMBL" id="EEU34313.1"/>
    </source>
</evidence>
<dbReference type="RefSeq" id="XP_003040026.1">
    <property type="nucleotide sequence ID" value="XM_003039980.1"/>
</dbReference>
<dbReference type="GeneID" id="9677665"/>
<keyword evidence="3" id="KW-1185">Reference proteome</keyword>
<feature type="region of interest" description="Disordered" evidence="1">
    <location>
        <begin position="256"/>
        <end position="313"/>
    </location>
</feature>
<reference evidence="2 3" key="1">
    <citation type="journal article" date="2009" name="PLoS Genet.">
        <title>The genome of Nectria haematococca: contribution of supernumerary chromosomes to gene expansion.</title>
        <authorList>
            <person name="Coleman J.J."/>
            <person name="Rounsley S.D."/>
            <person name="Rodriguez-Carres M."/>
            <person name="Kuo A."/>
            <person name="Wasmann C.C."/>
            <person name="Grimwood J."/>
            <person name="Schmutz J."/>
            <person name="Taga M."/>
            <person name="White G.J."/>
            <person name="Zhou S."/>
            <person name="Schwartz D.C."/>
            <person name="Freitag M."/>
            <person name="Ma L.J."/>
            <person name="Danchin E.G."/>
            <person name="Henrissat B."/>
            <person name="Coutinho P.M."/>
            <person name="Nelson D.R."/>
            <person name="Straney D."/>
            <person name="Napoli C.A."/>
            <person name="Barker B.M."/>
            <person name="Gribskov M."/>
            <person name="Rep M."/>
            <person name="Kroken S."/>
            <person name="Molnar I."/>
            <person name="Rensing C."/>
            <person name="Kennell J.C."/>
            <person name="Zamora J."/>
            <person name="Farman M.L."/>
            <person name="Selker E.U."/>
            <person name="Salamov A."/>
            <person name="Shapiro H."/>
            <person name="Pangilinan J."/>
            <person name="Lindquist E."/>
            <person name="Lamers C."/>
            <person name="Grigoriev I.V."/>
            <person name="Geiser D.M."/>
            <person name="Covert S.F."/>
            <person name="Temporini E."/>
            <person name="Vanetten H.D."/>
        </authorList>
    </citation>
    <scope>NUCLEOTIDE SEQUENCE [LARGE SCALE GENOMIC DNA]</scope>
    <source>
        <strain evidence="3">ATCC MYA-4622 / CBS 123669 / FGSC 9596 / NRRL 45880 / 77-13-4</strain>
    </source>
</reference>
<protein>
    <submittedName>
        <fullName evidence="2">Uncharacterized protein</fullName>
    </submittedName>
</protein>
<dbReference type="VEuPathDB" id="FungiDB:NECHADRAFT_85648"/>
<dbReference type="KEGG" id="nhe:NECHADRAFT_85648"/>
<dbReference type="OrthoDB" id="10623342at2759"/>
<dbReference type="AlphaFoldDB" id="C7ZPA2"/>
<evidence type="ECO:0000256" key="1">
    <source>
        <dbReference type="SAM" id="MobiDB-lite"/>
    </source>
</evidence>
<feature type="compositionally biased region" description="Basic and acidic residues" evidence="1">
    <location>
        <begin position="256"/>
        <end position="298"/>
    </location>
</feature>
<dbReference type="EMBL" id="GG698970">
    <property type="protein sequence ID" value="EEU34313.1"/>
    <property type="molecule type" value="Genomic_DNA"/>
</dbReference>
<name>C7ZPA2_FUSV7</name>
<sequence>MALASMAGSQLAWTVHSSMGALDLLELARPKQQKHPEPIQRRQDHDEEIGYITLQVLYPDEEFENPQDEDKRLLPTATYHENDPSRVFLPEPLRTMTHLRPSGIASLRLAPRVLITSQEPERLSPSTSWSETELVLLFVPIDPSPGSSSVSEVSCAMFPTVWPLSEGLRDRARGTDGMILRFIGPIRRRDASGALSIYDALGVFVSFAAPVAECLGWRLRRSGQEVSPFATGRHFEASNVYRERFEALAMAPFSLRDHDHKEAHGGTSTPRKENEYPDPRGIHISDLEPRFPTVDRRVPRAPKPPPFPLLSCGLDDRSTKYRTKLTV</sequence>
<proteinExistence type="predicted"/>
<dbReference type="HOGENOM" id="CLU_850178_0_0_1"/>